<keyword evidence="3" id="KW-1185">Reference proteome</keyword>
<dbReference type="SUPFAM" id="SSF101478">
    <property type="entry name" value="ADP-ribosylglycohydrolase"/>
    <property type="match status" value="1"/>
</dbReference>
<dbReference type="RefSeq" id="WP_007922449.1">
    <property type="nucleotide sequence ID" value="NZ_ADVG01000005.1"/>
</dbReference>
<dbReference type="Gene3D" id="1.10.4080.10">
    <property type="entry name" value="ADP-ribosylation/Crystallin J1"/>
    <property type="match status" value="1"/>
</dbReference>
<feature type="binding site" evidence="1">
    <location>
        <position position="263"/>
    </location>
    <ligand>
        <name>Mg(2+)</name>
        <dbReference type="ChEBI" id="CHEBI:18420"/>
        <label>1</label>
    </ligand>
</feature>
<dbReference type="Pfam" id="PF03747">
    <property type="entry name" value="ADP_ribosyl_GH"/>
    <property type="match status" value="1"/>
</dbReference>
<proteinExistence type="predicted"/>
<comment type="caution">
    <text evidence="2">The sequence shown here is derived from an EMBL/GenBank/DDBJ whole genome shotgun (WGS) entry which is preliminary data.</text>
</comment>
<evidence type="ECO:0000313" key="3">
    <source>
        <dbReference type="Proteomes" id="UP000004508"/>
    </source>
</evidence>
<dbReference type="eggNOG" id="COG1397">
    <property type="taxonomic scope" value="Bacteria"/>
</dbReference>
<dbReference type="InParanoid" id="D6U889"/>
<feature type="binding site" evidence="1">
    <location>
        <position position="53"/>
    </location>
    <ligand>
        <name>Mg(2+)</name>
        <dbReference type="ChEBI" id="CHEBI:18420"/>
        <label>1</label>
    </ligand>
</feature>
<keyword evidence="1" id="KW-0460">Magnesium</keyword>
<gene>
    <name evidence="2" type="ORF">Krac_0651</name>
</gene>
<dbReference type="OrthoDB" id="9798107at2"/>
<keyword evidence="1" id="KW-0479">Metal-binding</keyword>
<feature type="binding site" evidence="1">
    <location>
        <position position="262"/>
    </location>
    <ligand>
        <name>Mg(2+)</name>
        <dbReference type="ChEBI" id="CHEBI:18420"/>
        <label>1</label>
    </ligand>
</feature>
<dbReference type="InterPro" id="IPR005502">
    <property type="entry name" value="Ribosyl_crysJ1"/>
</dbReference>
<evidence type="ECO:0000313" key="2">
    <source>
        <dbReference type="EMBL" id="EFH80100.1"/>
    </source>
</evidence>
<dbReference type="PANTHER" id="PTHR16222:SF12">
    <property type="entry name" value="ADP-RIBOSYLGLYCOHYDROLASE-RELATED"/>
    <property type="match status" value="1"/>
</dbReference>
<name>D6U889_KTERA</name>
<dbReference type="Proteomes" id="UP000004508">
    <property type="component" value="Unassembled WGS sequence"/>
</dbReference>
<dbReference type="STRING" id="485913.Krac_0651"/>
<organism evidence="2 3">
    <name type="scientific">Ktedonobacter racemifer DSM 44963</name>
    <dbReference type="NCBI Taxonomy" id="485913"/>
    <lineage>
        <taxon>Bacteria</taxon>
        <taxon>Bacillati</taxon>
        <taxon>Chloroflexota</taxon>
        <taxon>Ktedonobacteria</taxon>
        <taxon>Ktedonobacterales</taxon>
        <taxon>Ktedonobacteraceae</taxon>
        <taxon>Ktedonobacter</taxon>
    </lineage>
</organism>
<protein>
    <submittedName>
        <fullName evidence="2">ADP-ribosylation/Crystallin J1</fullName>
    </submittedName>
</protein>
<dbReference type="GO" id="GO:0046872">
    <property type="term" value="F:metal ion binding"/>
    <property type="evidence" value="ECO:0007669"/>
    <property type="project" value="UniProtKB-KW"/>
</dbReference>
<dbReference type="EMBL" id="ADVG01000005">
    <property type="protein sequence ID" value="EFH80100.1"/>
    <property type="molecule type" value="Genomic_DNA"/>
</dbReference>
<dbReference type="InterPro" id="IPR036705">
    <property type="entry name" value="Ribosyl_crysJ1_sf"/>
</dbReference>
<feature type="binding site" evidence="1">
    <location>
        <position position="54"/>
    </location>
    <ligand>
        <name>Mg(2+)</name>
        <dbReference type="ChEBI" id="CHEBI:18420"/>
        <label>1</label>
    </ligand>
</feature>
<dbReference type="InterPro" id="IPR050792">
    <property type="entry name" value="ADP-ribosylglycohydrolase"/>
</dbReference>
<comment type="cofactor">
    <cofactor evidence="1">
        <name>Mg(2+)</name>
        <dbReference type="ChEBI" id="CHEBI:18420"/>
    </cofactor>
    <text evidence="1">Binds 2 magnesium ions per subunit.</text>
</comment>
<sequence length="316" mass="34293">MELIERYRGSLLGLAVGDALGTTLEFLQPGSFTPIDDMIGGGAFRLKPGEWTDDTSTALCLAASLIESKGFDARDQIERYLRWRDQGYMASNGQCFDIGETVDAALRTFQKTGDPFAGPSGQFSAGNGSIMRLAPVPLFYAFHPRLALEKSEESSRTTHQAKSALDACRYLGGLLVGALQGESKETLLSPLYSPPPTSWKDAPLVPEIAEVAAGSFKRRNPPAIKGSSYVKKSLEAALWAFFHSETFREGCLLAVNLGDDADTTGAVYGQLAGAFYGERGIPQEWRARLAQRQLIEDLAEQLFHLASSGLLGKRTM</sequence>
<feature type="binding site" evidence="1">
    <location>
        <position position="52"/>
    </location>
    <ligand>
        <name>Mg(2+)</name>
        <dbReference type="ChEBI" id="CHEBI:18420"/>
        <label>1</label>
    </ligand>
</feature>
<dbReference type="AlphaFoldDB" id="D6U889"/>
<dbReference type="PANTHER" id="PTHR16222">
    <property type="entry name" value="ADP-RIBOSYLGLYCOHYDROLASE"/>
    <property type="match status" value="1"/>
</dbReference>
<reference evidence="2 3" key="1">
    <citation type="journal article" date="2011" name="Stand. Genomic Sci.">
        <title>Non-contiguous finished genome sequence and contextual data of the filamentous soil bacterium Ktedonobacter racemifer type strain (SOSP1-21).</title>
        <authorList>
            <person name="Chang Y.J."/>
            <person name="Land M."/>
            <person name="Hauser L."/>
            <person name="Chertkov O."/>
            <person name="Del Rio T.G."/>
            <person name="Nolan M."/>
            <person name="Copeland A."/>
            <person name="Tice H."/>
            <person name="Cheng J.F."/>
            <person name="Lucas S."/>
            <person name="Han C."/>
            <person name="Goodwin L."/>
            <person name="Pitluck S."/>
            <person name="Ivanova N."/>
            <person name="Ovchinikova G."/>
            <person name="Pati A."/>
            <person name="Chen A."/>
            <person name="Palaniappan K."/>
            <person name="Mavromatis K."/>
            <person name="Liolios K."/>
            <person name="Brettin T."/>
            <person name="Fiebig A."/>
            <person name="Rohde M."/>
            <person name="Abt B."/>
            <person name="Goker M."/>
            <person name="Detter J.C."/>
            <person name="Woyke T."/>
            <person name="Bristow J."/>
            <person name="Eisen J.A."/>
            <person name="Markowitz V."/>
            <person name="Hugenholtz P."/>
            <person name="Kyrpides N.C."/>
            <person name="Klenk H.P."/>
            <person name="Lapidus A."/>
        </authorList>
    </citation>
    <scope>NUCLEOTIDE SEQUENCE [LARGE SCALE GENOMIC DNA]</scope>
    <source>
        <strain evidence="3">DSM 44963</strain>
    </source>
</reference>
<accession>D6U889</accession>
<feature type="binding site" evidence="1">
    <location>
        <position position="260"/>
    </location>
    <ligand>
        <name>Mg(2+)</name>
        <dbReference type="ChEBI" id="CHEBI:18420"/>
        <label>1</label>
    </ligand>
</feature>
<evidence type="ECO:0000256" key="1">
    <source>
        <dbReference type="PIRSR" id="PIRSR605502-1"/>
    </source>
</evidence>